<dbReference type="GO" id="GO:0005886">
    <property type="term" value="C:plasma membrane"/>
    <property type="evidence" value="ECO:0007669"/>
    <property type="project" value="TreeGrafter"/>
</dbReference>
<keyword evidence="7" id="KW-0356">Hemostasis</keyword>
<protein>
    <recommendedName>
        <fullName evidence="5">Tissue factor</fullName>
    </recommendedName>
    <alternativeName>
        <fullName evidence="16">Coagulation factor III</fullName>
    </alternativeName>
</protein>
<proteinExistence type="inferred from homology"/>
<dbReference type="InterPro" id="IPR036116">
    <property type="entry name" value="FN3_sf"/>
</dbReference>
<evidence type="ECO:0000256" key="18">
    <source>
        <dbReference type="SAM" id="Phobius"/>
    </source>
</evidence>
<feature type="domain" description="Interferon/interleukin receptor" evidence="21">
    <location>
        <begin position="124"/>
        <end position="232"/>
    </location>
</feature>
<evidence type="ECO:0000256" key="9">
    <source>
        <dbReference type="ARBA" id="ARBA00022989"/>
    </source>
</evidence>
<dbReference type="SUPFAM" id="SSF49265">
    <property type="entry name" value="Fibronectin type III"/>
    <property type="match status" value="2"/>
</dbReference>
<dbReference type="Pfam" id="PF09294">
    <property type="entry name" value="Interfer-bind"/>
    <property type="match status" value="1"/>
</dbReference>
<dbReference type="FunFam" id="2.60.40.10:FF:000899">
    <property type="entry name" value="Tissue factor"/>
    <property type="match status" value="1"/>
</dbReference>
<evidence type="ECO:0000313" key="22">
    <source>
        <dbReference type="Ensembl" id="ENSSFAP00005052789.1"/>
    </source>
</evidence>
<comment type="subcellular location">
    <subcellularLocation>
        <location evidence="2">Membrane</location>
        <topology evidence="2">Single-pass type I membrane protein</topology>
    </subcellularLocation>
</comment>
<dbReference type="Proteomes" id="UP000472267">
    <property type="component" value="Chromosome 9"/>
</dbReference>
<keyword evidence="9 18" id="KW-1133">Transmembrane helix</keyword>
<reference evidence="22" key="1">
    <citation type="submission" date="2019-06" db="EMBL/GenBank/DDBJ databases">
        <authorList>
            <consortium name="Wellcome Sanger Institute Data Sharing"/>
        </authorList>
    </citation>
    <scope>NUCLEOTIDE SEQUENCE [LARGE SCALE GENOMIC DNA]</scope>
</reference>
<comment type="function">
    <text evidence="1">Initiates blood coagulation by forming a complex with circulating factor VII or VIIa. The [TF:VIIa] complex activates factors IX or X by specific limited proteolysis. TF plays a role in normal hemostasis by initiating the cell-surface assembly and propagation of the coagulation protease cascade.</text>
</comment>
<evidence type="ECO:0000256" key="16">
    <source>
        <dbReference type="ARBA" id="ARBA00031171"/>
    </source>
</evidence>
<feature type="domain" description="Fibronectin type-III" evidence="20">
    <location>
        <begin position="7"/>
        <end position="103"/>
    </location>
</feature>
<comment type="similarity">
    <text evidence="3">Belongs to the tissue factor family.</text>
</comment>
<accession>A0A672JHT2</accession>
<sequence length="288" mass="31713">MAHSPAALLSLILSVWLHTASGSVPRAQNITWRSTNFKTVLMWEPEPSEEFSYTVELAAVGEDKRRIAHCVRSSLATCDVSMSLTKLDACYTADVLTEPPRGTPSDLPEPPHSSSPRFCPHSDTVIGRPDFKLRVSEDQQKTTLFVSDPLTAVFSDGRQLSVRDIFSEQLQYRVTYRRNKSTGQKVHTSKSNEIELSGLDPGESYCFNVQAFIPSRTAGKQLGDMSETQCSQEDNPSIFKVYSVGVIACAIFLILLLIGIVIAVAVVCCKRRKSSLKSGKEGVPLQNV</sequence>
<name>A0A672JHT2_SALFA</name>
<dbReference type="GO" id="GO:0007596">
    <property type="term" value="P:blood coagulation"/>
    <property type="evidence" value="ECO:0007669"/>
    <property type="project" value="UniProtKB-KW"/>
</dbReference>
<organism evidence="22 23">
    <name type="scientific">Salarias fasciatus</name>
    <name type="common">Jewelled blenny</name>
    <name type="synonym">Blennius fasciatus</name>
    <dbReference type="NCBI Taxonomy" id="181472"/>
    <lineage>
        <taxon>Eukaryota</taxon>
        <taxon>Metazoa</taxon>
        <taxon>Chordata</taxon>
        <taxon>Craniata</taxon>
        <taxon>Vertebrata</taxon>
        <taxon>Euteleostomi</taxon>
        <taxon>Actinopterygii</taxon>
        <taxon>Neopterygii</taxon>
        <taxon>Teleostei</taxon>
        <taxon>Neoteleostei</taxon>
        <taxon>Acanthomorphata</taxon>
        <taxon>Ovalentaria</taxon>
        <taxon>Blenniimorphae</taxon>
        <taxon>Blenniiformes</taxon>
        <taxon>Blennioidei</taxon>
        <taxon>Blenniidae</taxon>
        <taxon>Salariinae</taxon>
        <taxon>Salarias</taxon>
    </lineage>
</organism>
<evidence type="ECO:0000259" key="20">
    <source>
        <dbReference type="Pfam" id="PF01108"/>
    </source>
</evidence>
<evidence type="ECO:0000313" key="23">
    <source>
        <dbReference type="Proteomes" id="UP000472267"/>
    </source>
</evidence>
<comment type="subunit">
    <text evidence="4">Interacts with HSPE; the interaction, inhibited by heparin, promotes the generation of activated factor X and activates coagulation in the presence of activated factor VII.</text>
</comment>
<reference evidence="22" key="3">
    <citation type="submission" date="2025-09" db="UniProtKB">
        <authorList>
            <consortium name="Ensembl"/>
        </authorList>
    </citation>
    <scope>IDENTIFICATION</scope>
</reference>
<feature type="chain" id="PRO_5025449593" description="Tissue factor" evidence="19">
    <location>
        <begin position="23"/>
        <end position="288"/>
    </location>
</feature>
<keyword evidence="6 18" id="KW-0812">Transmembrane</keyword>
<evidence type="ECO:0000256" key="3">
    <source>
        <dbReference type="ARBA" id="ARBA00009197"/>
    </source>
</evidence>
<evidence type="ECO:0000256" key="10">
    <source>
        <dbReference type="ARBA" id="ARBA00023084"/>
    </source>
</evidence>
<reference evidence="22" key="2">
    <citation type="submission" date="2025-08" db="UniProtKB">
        <authorList>
            <consortium name="Ensembl"/>
        </authorList>
    </citation>
    <scope>IDENTIFICATION</scope>
</reference>
<evidence type="ECO:0000256" key="2">
    <source>
        <dbReference type="ARBA" id="ARBA00004479"/>
    </source>
</evidence>
<dbReference type="Gene3D" id="2.60.40.10">
    <property type="entry name" value="Immunoglobulins"/>
    <property type="match status" value="2"/>
</dbReference>
<keyword evidence="15" id="KW-0449">Lipoprotein</keyword>
<keyword evidence="14" id="KW-0325">Glycoprotein</keyword>
<evidence type="ECO:0000259" key="21">
    <source>
        <dbReference type="Pfam" id="PF09294"/>
    </source>
</evidence>
<keyword evidence="13" id="KW-1015">Disulfide bond</keyword>
<dbReference type="AlphaFoldDB" id="A0A672JHT2"/>
<dbReference type="InterPro" id="IPR013783">
    <property type="entry name" value="Ig-like_fold"/>
</dbReference>
<keyword evidence="11 18" id="KW-0472">Membrane</keyword>
<dbReference type="PANTHER" id="PTHR20859:SF22">
    <property type="entry name" value="TISSUE FACTOR"/>
    <property type="match status" value="1"/>
</dbReference>
<evidence type="ECO:0000256" key="19">
    <source>
        <dbReference type="SAM" id="SignalP"/>
    </source>
</evidence>
<dbReference type="InterPro" id="IPR001187">
    <property type="entry name" value="Tissue_factor"/>
</dbReference>
<evidence type="ECO:0000256" key="17">
    <source>
        <dbReference type="SAM" id="MobiDB-lite"/>
    </source>
</evidence>
<dbReference type="GO" id="GO:0004896">
    <property type="term" value="F:cytokine receptor activity"/>
    <property type="evidence" value="ECO:0007669"/>
    <property type="project" value="TreeGrafter"/>
</dbReference>
<evidence type="ECO:0000256" key="4">
    <source>
        <dbReference type="ARBA" id="ARBA00011184"/>
    </source>
</evidence>
<dbReference type="OMA" id="LSEFPHK"/>
<dbReference type="Pfam" id="PF01108">
    <property type="entry name" value="Tissue_fac"/>
    <property type="match status" value="1"/>
</dbReference>
<feature type="signal peptide" evidence="19">
    <location>
        <begin position="1"/>
        <end position="22"/>
    </location>
</feature>
<dbReference type="InterPro" id="IPR015373">
    <property type="entry name" value="Interferon/interleukin_rcp_dom"/>
</dbReference>
<dbReference type="CDD" id="cd00063">
    <property type="entry name" value="FN3"/>
    <property type="match status" value="1"/>
</dbReference>
<keyword evidence="10" id="KW-0094">Blood coagulation</keyword>
<evidence type="ECO:0000256" key="8">
    <source>
        <dbReference type="ARBA" id="ARBA00022729"/>
    </source>
</evidence>
<keyword evidence="8 19" id="KW-0732">Signal</keyword>
<gene>
    <name evidence="22" type="primary">f3a</name>
</gene>
<evidence type="ECO:0000256" key="5">
    <source>
        <dbReference type="ARBA" id="ARBA00018722"/>
    </source>
</evidence>
<evidence type="ECO:0000256" key="13">
    <source>
        <dbReference type="ARBA" id="ARBA00023157"/>
    </source>
</evidence>
<keyword evidence="12" id="KW-0564">Palmitate</keyword>
<dbReference type="InterPro" id="IPR050650">
    <property type="entry name" value="Type-II_Cytokine-TF_Rcpt"/>
</dbReference>
<feature type="region of interest" description="Disordered" evidence="17">
    <location>
        <begin position="99"/>
        <end position="120"/>
    </location>
</feature>
<evidence type="ECO:0000256" key="15">
    <source>
        <dbReference type="ARBA" id="ARBA00023288"/>
    </source>
</evidence>
<dbReference type="InParanoid" id="A0A672JHT2"/>
<evidence type="ECO:0000256" key="6">
    <source>
        <dbReference type="ARBA" id="ARBA00022692"/>
    </source>
</evidence>
<keyword evidence="23" id="KW-1185">Reference proteome</keyword>
<dbReference type="PANTHER" id="PTHR20859">
    <property type="entry name" value="INTERFERON/INTERLEUKIN RECEPTOR"/>
    <property type="match status" value="1"/>
</dbReference>
<evidence type="ECO:0000256" key="11">
    <source>
        <dbReference type="ARBA" id="ARBA00023136"/>
    </source>
</evidence>
<dbReference type="PRINTS" id="PR00346">
    <property type="entry name" value="TISSUEFACTOR"/>
</dbReference>
<dbReference type="Ensembl" id="ENSSFAT00005054451.1">
    <property type="protein sequence ID" value="ENSSFAP00005052789.1"/>
    <property type="gene ID" value="ENSSFAG00005025263.1"/>
</dbReference>
<feature type="transmembrane region" description="Helical" evidence="18">
    <location>
        <begin position="241"/>
        <end position="268"/>
    </location>
</feature>
<evidence type="ECO:0000256" key="12">
    <source>
        <dbReference type="ARBA" id="ARBA00023139"/>
    </source>
</evidence>
<dbReference type="InterPro" id="IPR003961">
    <property type="entry name" value="FN3_dom"/>
</dbReference>
<evidence type="ECO:0000256" key="7">
    <source>
        <dbReference type="ARBA" id="ARBA00022696"/>
    </source>
</evidence>
<evidence type="ECO:0000256" key="14">
    <source>
        <dbReference type="ARBA" id="ARBA00023180"/>
    </source>
</evidence>
<evidence type="ECO:0000256" key="1">
    <source>
        <dbReference type="ARBA" id="ARBA00002201"/>
    </source>
</evidence>